<dbReference type="PANTHER" id="PTHR10133:SF27">
    <property type="entry name" value="DNA POLYMERASE NU"/>
    <property type="match status" value="1"/>
</dbReference>
<evidence type="ECO:0000256" key="5">
    <source>
        <dbReference type="ARBA" id="ARBA00022705"/>
    </source>
</evidence>
<evidence type="ECO:0000256" key="6">
    <source>
        <dbReference type="ARBA" id="ARBA00022932"/>
    </source>
</evidence>
<dbReference type="InterPro" id="IPR019760">
    <property type="entry name" value="DNA-dir_DNA_pol_A_CS"/>
</dbReference>
<dbReference type="GO" id="GO:0003677">
    <property type="term" value="F:DNA binding"/>
    <property type="evidence" value="ECO:0007669"/>
    <property type="project" value="UniProtKB-KW"/>
</dbReference>
<keyword evidence="6" id="KW-0239">DNA-directed DNA polymerase</keyword>
<comment type="similarity">
    <text evidence="1">Belongs to the DNA polymerase type-A family.</text>
</comment>
<keyword evidence="5" id="KW-0235">DNA replication</keyword>
<dbReference type="GO" id="GO:0006261">
    <property type="term" value="P:DNA-templated DNA replication"/>
    <property type="evidence" value="ECO:0007669"/>
    <property type="project" value="InterPro"/>
</dbReference>
<dbReference type="EMBL" id="KT946602">
    <property type="protein sequence ID" value="ANJ70786.1"/>
    <property type="molecule type" value="Genomic_DNA"/>
</dbReference>
<dbReference type="Gene3D" id="3.30.70.370">
    <property type="match status" value="1"/>
</dbReference>
<dbReference type="Gene3D" id="1.10.150.20">
    <property type="entry name" value="5' to 3' exonuclease, C-terminal subdomain"/>
    <property type="match status" value="1"/>
</dbReference>
<organism evidence="10">
    <name type="scientific">Caulerpa racemosa</name>
    <name type="common">Green alga</name>
    <dbReference type="NCBI Taxonomy" id="76317"/>
    <lineage>
        <taxon>Eukaryota</taxon>
        <taxon>Viridiplantae</taxon>
        <taxon>Chlorophyta</taxon>
        <taxon>core chlorophytes</taxon>
        <taxon>Ulvophyceae</taxon>
        <taxon>TCBD clade</taxon>
        <taxon>Bryopsidales</taxon>
        <taxon>Halimedineae</taxon>
        <taxon>Caulerpaceae</taxon>
        <taxon>Caulerpa</taxon>
    </lineage>
</organism>
<dbReference type="InterPro" id="IPR001098">
    <property type="entry name" value="DNA-dir_DNA_pol_A_palm_dom"/>
</dbReference>
<geneLocation type="chloroplast" evidence="10"/>
<evidence type="ECO:0000256" key="3">
    <source>
        <dbReference type="ARBA" id="ARBA00022679"/>
    </source>
</evidence>
<dbReference type="EC" id="2.7.7.7" evidence="2"/>
<keyword evidence="10" id="KW-0934">Plastid</keyword>
<dbReference type="InterPro" id="IPR002298">
    <property type="entry name" value="DNA_polymerase_A"/>
</dbReference>
<dbReference type="GeneID" id="30511846"/>
<dbReference type="PROSITE" id="PS00447">
    <property type="entry name" value="DNA_POLYMERASE_A"/>
    <property type="match status" value="1"/>
</dbReference>
<dbReference type="PRINTS" id="PR00868">
    <property type="entry name" value="DNAPOLI"/>
</dbReference>
<dbReference type="RefSeq" id="YP_009326860.1">
    <property type="nucleotide sequence ID" value="NC_032042.1"/>
</dbReference>
<proteinExistence type="inferred from homology"/>
<dbReference type="GO" id="GO:0006302">
    <property type="term" value="P:double-strand break repair"/>
    <property type="evidence" value="ECO:0007669"/>
    <property type="project" value="TreeGrafter"/>
</dbReference>
<reference evidence="10" key="1">
    <citation type="submission" date="2015-10" db="EMBL/GenBank/DDBJ databases">
        <title>Complete chloroplast Genomes for Caulerpa racemosa and Codium decorticatum (Bryopsidales, Chlorophyta) and Comparative Analyses of Five Siphonous Green Seaweed Plastomes.</title>
        <authorList>
            <person name="Lam D.W."/>
            <person name="Lopez-Bautista J.M."/>
        </authorList>
    </citation>
    <scope>NUCLEOTIDE SEQUENCE</scope>
</reference>
<dbReference type="GO" id="GO:0003887">
    <property type="term" value="F:DNA-directed DNA polymerase activity"/>
    <property type="evidence" value="ECO:0007669"/>
    <property type="project" value="UniProtKB-KW"/>
</dbReference>
<comment type="catalytic activity">
    <reaction evidence="8">
        <text>DNA(n) + a 2'-deoxyribonucleoside 5'-triphosphate = DNA(n+1) + diphosphate</text>
        <dbReference type="Rhea" id="RHEA:22508"/>
        <dbReference type="Rhea" id="RHEA-COMP:17339"/>
        <dbReference type="Rhea" id="RHEA-COMP:17340"/>
        <dbReference type="ChEBI" id="CHEBI:33019"/>
        <dbReference type="ChEBI" id="CHEBI:61560"/>
        <dbReference type="ChEBI" id="CHEBI:173112"/>
        <dbReference type="EC" id="2.7.7.7"/>
    </reaction>
</comment>
<accession>A0A1I9LKC5</accession>
<keyword evidence="3" id="KW-0808">Transferase</keyword>
<evidence type="ECO:0000256" key="4">
    <source>
        <dbReference type="ARBA" id="ARBA00022695"/>
    </source>
</evidence>
<dbReference type="PANTHER" id="PTHR10133">
    <property type="entry name" value="DNA POLYMERASE I"/>
    <property type="match status" value="1"/>
</dbReference>
<keyword evidence="7" id="KW-0238">DNA-binding</keyword>
<evidence type="ECO:0000256" key="1">
    <source>
        <dbReference type="ARBA" id="ARBA00007705"/>
    </source>
</evidence>
<protein>
    <recommendedName>
        <fullName evidence="2">DNA-directed DNA polymerase</fullName>
        <ecNumber evidence="2">2.7.7.7</ecNumber>
    </recommendedName>
</protein>
<evidence type="ECO:0000259" key="9">
    <source>
        <dbReference type="SMART" id="SM00482"/>
    </source>
</evidence>
<sequence length="331" mass="38988">MYQFYLLGLIFEAIDTYLRGLNVNFKQLSELVTSSEAALNELNLKFFKITQIEAKSVKSGKSFEDLLKPKIPQNIWKIWPKTQTGLIKFSFKEFESLQLKYKIKNQLLTIFTEILKTRKRKLQIDKFKKSLFEKRLIFFNYDLYGAVTGRITTRNYPIQGTPAAFRKTINPGKGNIFIVADVSQEEVRILTQISRDKALMKIFKNNLDFHSYTGSLLIGKDYYNFCKLKELEPALFKSVRFLAKTLNFGLLYGMGPKTLHRNLEKGGIFQNEKETYKQWSKWQEAYKGIQKYQDKIVMAYWRSKFRVKSGFLNLYFYFLNTTDFARRCPNS</sequence>
<dbReference type="SMART" id="SM00482">
    <property type="entry name" value="POLAc"/>
    <property type="match status" value="1"/>
</dbReference>
<evidence type="ECO:0000256" key="2">
    <source>
        <dbReference type="ARBA" id="ARBA00012417"/>
    </source>
</evidence>
<keyword evidence="10" id="KW-0150">Chloroplast</keyword>
<evidence type="ECO:0000313" key="10">
    <source>
        <dbReference type="EMBL" id="ANJ70786.1"/>
    </source>
</evidence>
<dbReference type="InterPro" id="IPR043502">
    <property type="entry name" value="DNA/RNA_pol_sf"/>
</dbReference>
<feature type="domain" description="DNA-directed DNA polymerase family A palm" evidence="9">
    <location>
        <begin position="166"/>
        <end position="323"/>
    </location>
</feature>
<dbReference type="Pfam" id="PF00476">
    <property type="entry name" value="DNA_pol_A"/>
    <property type="match status" value="1"/>
</dbReference>
<evidence type="ECO:0000256" key="8">
    <source>
        <dbReference type="ARBA" id="ARBA00049244"/>
    </source>
</evidence>
<dbReference type="AlphaFoldDB" id="A0A1I9LKC5"/>
<gene>
    <name evidence="10" type="primary">orf9</name>
</gene>
<keyword evidence="4" id="KW-0548">Nucleotidyltransferase</keyword>
<name>A0A1I9LKC5_CAURA</name>
<evidence type="ECO:0000256" key="7">
    <source>
        <dbReference type="ARBA" id="ARBA00023125"/>
    </source>
</evidence>
<dbReference type="SUPFAM" id="SSF56672">
    <property type="entry name" value="DNA/RNA polymerases"/>
    <property type="match status" value="1"/>
</dbReference>